<dbReference type="STRING" id="471704.A0A151JQD1"/>
<proteinExistence type="predicted"/>
<organism evidence="1 2">
    <name type="scientific">Trachymyrmex cornetzi</name>
    <dbReference type="NCBI Taxonomy" id="471704"/>
    <lineage>
        <taxon>Eukaryota</taxon>
        <taxon>Metazoa</taxon>
        <taxon>Ecdysozoa</taxon>
        <taxon>Arthropoda</taxon>
        <taxon>Hexapoda</taxon>
        <taxon>Insecta</taxon>
        <taxon>Pterygota</taxon>
        <taxon>Neoptera</taxon>
        <taxon>Endopterygota</taxon>
        <taxon>Hymenoptera</taxon>
        <taxon>Apocrita</taxon>
        <taxon>Aculeata</taxon>
        <taxon>Formicoidea</taxon>
        <taxon>Formicidae</taxon>
        <taxon>Myrmicinae</taxon>
        <taxon>Trachymyrmex</taxon>
    </lineage>
</organism>
<evidence type="ECO:0000313" key="1">
    <source>
        <dbReference type="EMBL" id="KYN29402.1"/>
    </source>
</evidence>
<dbReference type="AlphaFoldDB" id="A0A151JQD1"/>
<gene>
    <name evidence="1" type="ORF">ALC57_01152</name>
</gene>
<sequence length="120" mass="13979">ELSDTEEKSFLNENFKGEFKNALLAAKSIYKFFSQCTDDPKLYADYIPEDYKEFSAECIPLEYKEKVVALAQAHPKWSLATLQKYGASRLKHKGHLQQWKEDIKKGGTRFDILEKHNNFV</sequence>
<feature type="non-terminal residue" evidence="1">
    <location>
        <position position="1"/>
    </location>
</feature>
<reference evidence="1 2" key="1">
    <citation type="submission" date="2015-09" db="EMBL/GenBank/DDBJ databases">
        <title>Trachymyrmex cornetzi WGS genome.</title>
        <authorList>
            <person name="Nygaard S."/>
            <person name="Hu H."/>
            <person name="Boomsma J."/>
            <person name="Zhang G."/>
        </authorList>
    </citation>
    <scope>NUCLEOTIDE SEQUENCE [LARGE SCALE GENOMIC DNA]</scope>
    <source>
        <strain evidence="1">Tcor2-1</strain>
        <tissue evidence="1">Whole body</tissue>
    </source>
</reference>
<evidence type="ECO:0000313" key="2">
    <source>
        <dbReference type="Proteomes" id="UP000078492"/>
    </source>
</evidence>
<dbReference type="EMBL" id="KQ978658">
    <property type="protein sequence ID" value="KYN29402.1"/>
    <property type="molecule type" value="Genomic_DNA"/>
</dbReference>
<dbReference type="Proteomes" id="UP000078492">
    <property type="component" value="Unassembled WGS sequence"/>
</dbReference>
<accession>A0A151JQD1</accession>
<protein>
    <submittedName>
        <fullName evidence="1">Uncharacterized protein</fullName>
    </submittedName>
</protein>
<keyword evidence="2" id="KW-1185">Reference proteome</keyword>
<name>A0A151JQD1_9HYME</name>